<reference evidence="1" key="1">
    <citation type="journal article" date="2020" name="Nature">
        <title>Giant virus diversity and host interactions through global metagenomics.</title>
        <authorList>
            <person name="Schulz F."/>
            <person name="Roux S."/>
            <person name="Paez-Espino D."/>
            <person name="Jungbluth S."/>
            <person name="Walsh D.A."/>
            <person name="Denef V.J."/>
            <person name="McMahon K.D."/>
            <person name="Konstantinidis K.T."/>
            <person name="Eloe-Fadrosh E.A."/>
            <person name="Kyrpides N.C."/>
            <person name="Woyke T."/>
        </authorList>
    </citation>
    <scope>NUCLEOTIDE SEQUENCE</scope>
    <source>
        <strain evidence="1">GVMAG-M-3300025676-16</strain>
    </source>
</reference>
<name>A0A6C0J190_9ZZZZ</name>
<dbReference type="EMBL" id="MN740294">
    <property type="protein sequence ID" value="QHT98550.1"/>
    <property type="molecule type" value="Genomic_DNA"/>
</dbReference>
<organism evidence="1">
    <name type="scientific">viral metagenome</name>
    <dbReference type="NCBI Taxonomy" id="1070528"/>
    <lineage>
        <taxon>unclassified sequences</taxon>
        <taxon>metagenomes</taxon>
        <taxon>organismal metagenomes</taxon>
    </lineage>
</organism>
<accession>A0A6C0J190</accession>
<dbReference type="AlphaFoldDB" id="A0A6C0J190"/>
<sequence length="124" mass="14951">MLSDLFNEEYISTSNDERESHSKLIESFEKCKLLTPGNVCGRNYRNKRPIVRPNYIPFPAPTRSSREEWSFTYYIQIEELYKIFIDIINKKFPKNKIKWYKDSIKYGFETLIYHCSSKYIDKLV</sequence>
<proteinExistence type="predicted"/>
<evidence type="ECO:0000313" key="1">
    <source>
        <dbReference type="EMBL" id="QHT98550.1"/>
    </source>
</evidence>
<protein>
    <submittedName>
        <fullName evidence="1">Uncharacterized protein</fullName>
    </submittedName>
</protein>